<sequence length="581" mass="66686">MSGTHQQNLETRALLAVFAPSSRLAIMQLNQLIPPANPTMQYYHTLSDQFVGLIIKDWTPHPFSDAEIQAERLQCRERIVSIRRLEAIQQRLHPRRDLQLEHTLFLARFDNRTRNGRIFRINDLPHQILENIFHLVVWTAPSTKTGVQWRTALTSVCHRWRIVALENVTLWNAVWFTKFSQYEQAWEYIERAGNSALDIRINDSPEEPLTLQTTTDLITRLFRKLSNIRVLVIVVQEWDPAFCFIHSLLRVGKKGIPMILEHFEIHRAGAMYLQLGSGYQPSSFIRPMALFGGAYLPSLRHITTNGVHLDWEKSVFANLKALDMRRMPLDKVPSLKRFRDMLQQCPSLEKLLLDGAGPGWEGMPYTLPVTNLAPIPLPHLKHLVLGDFSIDYGTYLCTLFTVPNVLDLQLMYLAGHDPSNLFDQLLGKTPFVKTLTLHSSLEVIVPEAQPSIIKWLKSMPHLRYLRVVNMPKEFFNLLLYDANTLRPALHHSNPICPELSYLEYRYLSPATSPELTYIPRWVDSRAKSGSPLLKVFTGDESVSGFAQEQVDNLYDALQGMGVTLERLPYPQKPSEECELIP</sequence>
<proteinExistence type="predicted"/>
<organism evidence="1 2">
    <name type="scientific">Gymnopilus junonius</name>
    <name type="common">Spectacular rustgill mushroom</name>
    <name type="synonym">Gymnopilus spectabilis subsp. junonius</name>
    <dbReference type="NCBI Taxonomy" id="109634"/>
    <lineage>
        <taxon>Eukaryota</taxon>
        <taxon>Fungi</taxon>
        <taxon>Dikarya</taxon>
        <taxon>Basidiomycota</taxon>
        <taxon>Agaricomycotina</taxon>
        <taxon>Agaricomycetes</taxon>
        <taxon>Agaricomycetidae</taxon>
        <taxon>Agaricales</taxon>
        <taxon>Agaricineae</taxon>
        <taxon>Hymenogastraceae</taxon>
        <taxon>Gymnopilus</taxon>
    </lineage>
</organism>
<gene>
    <name evidence="1" type="ORF">CPB84DRAFT_1760436</name>
</gene>
<reference evidence="1" key="1">
    <citation type="submission" date="2020-11" db="EMBL/GenBank/DDBJ databases">
        <authorList>
            <consortium name="DOE Joint Genome Institute"/>
            <person name="Ahrendt S."/>
            <person name="Riley R."/>
            <person name="Andreopoulos W."/>
            <person name="LaButti K."/>
            <person name="Pangilinan J."/>
            <person name="Ruiz-duenas F.J."/>
            <person name="Barrasa J.M."/>
            <person name="Sanchez-Garcia M."/>
            <person name="Camarero S."/>
            <person name="Miyauchi S."/>
            <person name="Serrano A."/>
            <person name="Linde D."/>
            <person name="Babiker R."/>
            <person name="Drula E."/>
            <person name="Ayuso-Fernandez I."/>
            <person name="Pacheco R."/>
            <person name="Padilla G."/>
            <person name="Ferreira P."/>
            <person name="Barriuso J."/>
            <person name="Kellner H."/>
            <person name="Castanera R."/>
            <person name="Alfaro M."/>
            <person name="Ramirez L."/>
            <person name="Pisabarro A.G."/>
            <person name="Kuo A."/>
            <person name="Tritt A."/>
            <person name="Lipzen A."/>
            <person name="He G."/>
            <person name="Yan M."/>
            <person name="Ng V."/>
            <person name="Cullen D."/>
            <person name="Martin F."/>
            <person name="Rosso M.-N."/>
            <person name="Henrissat B."/>
            <person name="Hibbett D."/>
            <person name="Martinez A.T."/>
            <person name="Grigoriev I.V."/>
        </authorList>
    </citation>
    <scope>NUCLEOTIDE SEQUENCE</scope>
    <source>
        <strain evidence="1">AH 44721</strain>
    </source>
</reference>
<name>A0A9P5P3A3_GYMJU</name>
<dbReference type="Gene3D" id="3.80.10.10">
    <property type="entry name" value="Ribonuclease Inhibitor"/>
    <property type="match status" value="1"/>
</dbReference>
<dbReference type="Proteomes" id="UP000724874">
    <property type="component" value="Unassembled WGS sequence"/>
</dbReference>
<comment type="caution">
    <text evidence="1">The sequence shown here is derived from an EMBL/GenBank/DDBJ whole genome shotgun (WGS) entry which is preliminary data.</text>
</comment>
<protein>
    <recommendedName>
        <fullName evidence="3">F-box domain-containing protein</fullName>
    </recommendedName>
</protein>
<dbReference type="Gene3D" id="1.20.1280.50">
    <property type="match status" value="1"/>
</dbReference>
<dbReference type="OrthoDB" id="3226575at2759"/>
<dbReference type="SUPFAM" id="SSF52047">
    <property type="entry name" value="RNI-like"/>
    <property type="match status" value="1"/>
</dbReference>
<accession>A0A9P5P3A3</accession>
<evidence type="ECO:0000313" key="2">
    <source>
        <dbReference type="Proteomes" id="UP000724874"/>
    </source>
</evidence>
<dbReference type="InterPro" id="IPR032675">
    <property type="entry name" value="LRR_dom_sf"/>
</dbReference>
<keyword evidence="2" id="KW-1185">Reference proteome</keyword>
<dbReference type="EMBL" id="JADNYJ010000002">
    <property type="protein sequence ID" value="KAF8913140.1"/>
    <property type="molecule type" value="Genomic_DNA"/>
</dbReference>
<evidence type="ECO:0008006" key="3">
    <source>
        <dbReference type="Google" id="ProtNLM"/>
    </source>
</evidence>
<dbReference type="AlphaFoldDB" id="A0A9P5P3A3"/>
<evidence type="ECO:0000313" key="1">
    <source>
        <dbReference type="EMBL" id="KAF8913140.1"/>
    </source>
</evidence>